<protein>
    <submittedName>
        <fullName evidence="1">DGQHR domain-containing protein</fullName>
    </submittedName>
</protein>
<dbReference type="CDD" id="cd16413">
    <property type="entry name" value="DGQHR_domain"/>
    <property type="match status" value="1"/>
</dbReference>
<dbReference type="NCBIfam" id="NF041060">
    <property type="entry name" value="DpdB"/>
    <property type="match status" value="1"/>
</dbReference>
<evidence type="ECO:0000313" key="2">
    <source>
        <dbReference type="Proteomes" id="UP000585721"/>
    </source>
</evidence>
<comment type="caution">
    <text evidence="1">The sequence shown here is derived from an EMBL/GenBank/DDBJ whole genome shotgun (WGS) entry which is preliminary data.</text>
</comment>
<proteinExistence type="predicted"/>
<gene>
    <name evidence="1" type="ORF">HNR75_001396</name>
</gene>
<reference evidence="1 2" key="1">
    <citation type="submission" date="2020-08" db="EMBL/GenBank/DDBJ databases">
        <title>Genomic Encyclopedia of Type Strains, Phase IV (KMG-IV): sequencing the most valuable type-strain genomes for metagenomic binning, comparative biology and taxonomic classification.</title>
        <authorList>
            <person name="Goeker M."/>
        </authorList>
    </citation>
    <scope>NUCLEOTIDE SEQUENCE [LARGE SCALE GENOMIC DNA]</scope>
    <source>
        <strain evidence="1 2">DSM 22975</strain>
    </source>
</reference>
<keyword evidence="2" id="KW-1185">Reference proteome</keyword>
<dbReference type="Pfam" id="PF14072">
    <property type="entry name" value="DndB"/>
    <property type="match status" value="1"/>
</dbReference>
<dbReference type="InterPro" id="IPR017642">
    <property type="entry name" value="DNA_S_mod_DndB"/>
</dbReference>
<sequence>MGDSILCVPALKIKQGEGRDIFSLAVDGKKISQIASISRINRENDELKGYQRPEVLSHIKEIQRYIESSNPIIPNPIIIAFDESVSFEPIDESSSFGYLKIPLFSDGKKAGFIVDGQQRTAALRDADVENFMMPVSAFIAHTDEEQREQFMLVNSTKPLPKTLLNELAPYTLGRLPSDLQAKKFPSMLTLSMNFQDGPLKGLIKTATNPSGVIADTSIIKMIDASLREGALYRFRDSKTGTGDSISMLQLLNNFWTAVHHVFDEDWNKKPRYSRLLHGVGIMSLGSLMDHIDAQHMLFENLEDWNPIPTVEFYIEELKFIKDKCHWSSGAWDFGVDIDGISITRKWNQLQNVSKDIYLLSDYIVKTYDNA</sequence>
<dbReference type="Proteomes" id="UP000585721">
    <property type="component" value="Unassembled WGS sequence"/>
</dbReference>
<dbReference type="AlphaFoldDB" id="A0A841GL18"/>
<name>A0A841GL18_9GAMM</name>
<organism evidence="1 2">
    <name type="scientific">Tolumonas osonensis</name>
    <dbReference type="NCBI Taxonomy" id="675874"/>
    <lineage>
        <taxon>Bacteria</taxon>
        <taxon>Pseudomonadati</taxon>
        <taxon>Pseudomonadota</taxon>
        <taxon>Gammaproteobacteria</taxon>
        <taxon>Aeromonadales</taxon>
        <taxon>Aeromonadaceae</taxon>
        <taxon>Tolumonas</taxon>
    </lineage>
</organism>
<dbReference type="EMBL" id="JACHGR010000004">
    <property type="protein sequence ID" value="MBB6055490.1"/>
    <property type="molecule type" value="Genomic_DNA"/>
</dbReference>
<evidence type="ECO:0000313" key="1">
    <source>
        <dbReference type="EMBL" id="MBB6055490.1"/>
    </source>
</evidence>
<dbReference type="RefSeq" id="WP_188026269.1">
    <property type="nucleotide sequence ID" value="NZ_JACHGR010000004.1"/>
</dbReference>
<dbReference type="NCBIfam" id="TIGR03187">
    <property type="entry name" value="DGQHR"/>
    <property type="match status" value="1"/>
</dbReference>
<accession>A0A841GL18</accession>
<dbReference type="InterPro" id="IPR017601">
    <property type="entry name" value="DGQHR-contain_dom"/>
</dbReference>